<evidence type="ECO:0000313" key="4">
    <source>
        <dbReference type="Proteomes" id="UP000036987"/>
    </source>
</evidence>
<dbReference type="InterPro" id="IPR013078">
    <property type="entry name" value="His_Pase_superF_clade-1"/>
</dbReference>
<dbReference type="PANTHER" id="PTHR48100:SF1">
    <property type="entry name" value="HISTIDINE PHOSPHATASE FAMILY PROTEIN-RELATED"/>
    <property type="match status" value="1"/>
</dbReference>
<dbReference type="GO" id="GO:0005737">
    <property type="term" value="C:cytoplasm"/>
    <property type="evidence" value="ECO:0000318"/>
    <property type="project" value="GO_Central"/>
</dbReference>
<dbReference type="InterPro" id="IPR029033">
    <property type="entry name" value="His_PPase_superfam"/>
</dbReference>
<dbReference type="AlphaFoldDB" id="A0A0K9NJX8"/>
<dbReference type="GO" id="GO:0016791">
    <property type="term" value="F:phosphatase activity"/>
    <property type="evidence" value="ECO:0000318"/>
    <property type="project" value="GO_Central"/>
</dbReference>
<comment type="similarity">
    <text evidence="1">Belongs to the phosphoglycerate mutase family.</text>
</comment>
<comment type="caution">
    <text evidence="3">The sequence shown here is derived from an EMBL/GenBank/DDBJ whole genome shotgun (WGS) entry which is preliminary data.</text>
</comment>
<protein>
    <submittedName>
        <fullName evidence="3">Phosphoglycerate mutase-like protein</fullName>
    </submittedName>
</protein>
<dbReference type="EMBL" id="LFYR01002199">
    <property type="protein sequence ID" value="KMZ56387.1"/>
    <property type="molecule type" value="Genomic_DNA"/>
</dbReference>
<dbReference type="Proteomes" id="UP000036987">
    <property type="component" value="Unassembled WGS sequence"/>
</dbReference>
<reference evidence="4" key="1">
    <citation type="journal article" date="2016" name="Nature">
        <title>The genome of the seagrass Zostera marina reveals angiosperm adaptation to the sea.</title>
        <authorList>
            <person name="Olsen J.L."/>
            <person name="Rouze P."/>
            <person name="Verhelst B."/>
            <person name="Lin Y.-C."/>
            <person name="Bayer T."/>
            <person name="Collen J."/>
            <person name="Dattolo E."/>
            <person name="De Paoli E."/>
            <person name="Dittami S."/>
            <person name="Maumus F."/>
            <person name="Michel G."/>
            <person name="Kersting A."/>
            <person name="Lauritano C."/>
            <person name="Lohaus R."/>
            <person name="Toepel M."/>
            <person name="Tonon T."/>
            <person name="Vanneste K."/>
            <person name="Amirebrahimi M."/>
            <person name="Brakel J."/>
            <person name="Bostroem C."/>
            <person name="Chovatia M."/>
            <person name="Grimwood J."/>
            <person name="Jenkins J.W."/>
            <person name="Jueterbock A."/>
            <person name="Mraz A."/>
            <person name="Stam W.T."/>
            <person name="Tice H."/>
            <person name="Bornberg-Bauer E."/>
            <person name="Green P.J."/>
            <person name="Pearson G.A."/>
            <person name="Procaccini G."/>
            <person name="Duarte C.M."/>
            <person name="Schmutz J."/>
            <person name="Reusch T.B.H."/>
            <person name="Van de Peer Y."/>
        </authorList>
    </citation>
    <scope>NUCLEOTIDE SEQUENCE [LARGE SCALE GENOMIC DNA]</scope>
    <source>
        <strain evidence="4">cv. Finnish</strain>
    </source>
</reference>
<keyword evidence="4" id="KW-1185">Reference proteome</keyword>
<dbReference type="SUPFAM" id="SSF53254">
    <property type="entry name" value="Phosphoglycerate mutase-like"/>
    <property type="match status" value="1"/>
</dbReference>
<dbReference type="Gene3D" id="3.40.50.1240">
    <property type="entry name" value="Phosphoglycerate mutase-like"/>
    <property type="match status" value="1"/>
</dbReference>
<dbReference type="PANTHER" id="PTHR48100">
    <property type="entry name" value="BROAD-SPECIFICITY PHOSPHATASE YOR283W-RELATED"/>
    <property type="match status" value="1"/>
</dbReference>
<dbReference type="FunFam" id="3.40.50.1240:FF:000066">
    <property type="entry name" value="Phosphoglycerate mutase-like protein 1"/>
    <property type="match status" value="1"/>
</dbReference>
<dbReference type="Pfam" id="PF00300">
    <property type="entry name" value="His_Phos_1"/>
    <property type="match status" value="2"/>
</dbReference>
<dbReference type="SMART" id="SM00855">
    <property type="entry name" value="PGAM"/>
    <property type="match status" value="1"/>
</dbReference>
<organism evidence="3 4">
    <name type="scientific">Zostera marina</name>
    <name type="common">Eelgrass</name>
    <dbReference type="NCBI Taxonomy" id="29655"/>
    <lineage>
        <taxon>Eukaryota</taxon>
        <taxon>Viridiplantae</taxon>
        <taxon>Streptophyta</taxon>
        <taxon>Embryophyta</taxon>
        <taxon>Tracheophyta</taxon>
        <taxon>Spermatophyta</taxon>
        <taxon>Magnoliopsida</taxon>
        <taxon>Liliopsida</taxon>
        <taxon>Zosteraceae</taxon>
        <taxon>Zostera</taxon>
    </lineage>
</organism>
<dbReference type="InterPro" id="IPR050275">
    <property type="entry name" value="PGM_Phosphatase"/>
</dbReference>
<dbReference type="OMA" id="LEKKEMC"/>
<evidence type="ECO:0000313" key="3">
    <source>
        <dbReference type="EMBL" id="KMZ56387.1"/>
    </source>
</evidence>
<gene>
    <name evidence="3" type="ORF">ZOSMA_96G00630</name>
</gene>
<proteinExistence type="inferred from homology"/>
<name>A0A0K9NJX8_ZOSMR</name>
<comment type="function">
    <text evidence="2">May play a role in carbohydrates metabolism.</text>
</comment>
<evidence type="ECO:0000256" key="2">
    <source>
        <dbReference type="ARBA" id="ARBA00059109"/>
    </source>
</evidence>
<dbReference type="CDD" id="cd07067">
    <property type="entry name" value="HP_PGM_like"/>
    <property type="match status" value="1"/>
</dbReference>
<evidence type="ECO:0000256" key="1">
    <source>
        <dbReference type="ARBA" id="ARBA00038362"/>
    </source>
</evidence>
<dbReference type="OrthoDB" id="496981at2759"/>
<sequence length="264" mass="29864">MESSIGSALFPLHRCKTLHLLRHAQGTHNMAVEKDFKAYLSSYHFDAHLTPLGWQQVHNMRRHVRSSGLFKELDLVIVSPLLRTMQTAVGVFGGDGYTDGITSLPLMVENAGSSNHSAISCLNCPPFLAVEKCREHLGVYPCDKRRSISEYRQLFPAIDFSLIENDDDILWKAEVRETNEELAARGVDFLNWLWSRKEKEVAIVTHGGFLRHTLKKVATEYHPFIKDEVSTSFENCELRSMTLVDKCAFGSYSSSTDYPGKIPK</sequence>
<accession>A0A0K9NJX8</accession>